<dbReference type="AlphaFoldDB" id="A0A9Q1F7W8"/>
<sequence length="116" mass="12525">MKLTGSLCRVRVVFEARMLELLSEAMSALRSGAREQAGERLPACPLGQPGAKARPGPSCLTWTRALLSAQSDSALGRTQTHPQQGRLPEASECTNLTVVEIFHLEPPYTLTPGLLQ</sequence>
<gene>
    <name evidence="1" type="ORF">SKAU_G00242060</name>
</gene>
<evidence type="ECO:0000313" key="1">
    <source>
        <dbReference type="EMBL" id="KAJ8352730.1"/>
    </source>
</evidence>
<dbReference type="EMBL" id="JAINUF010000008">
    <property type="protein sequence ID" value="KAJ8352730.1"/>
    <property type="molecule type" value="Genomic_DNA"/>
</dbReference>
<reference evidence="1" key="1">
    <citation type="journal article" date="2023" name="Science">
        <title>Genome structures resolve the early diversification of teleost fishes.</title>
        <authorList>
            <person name="Parey E."/>
            <person name="Louis A."/>
            <person name="Montfort J."/>
            <person name="Bouchez O."/>
            <person name="Roques C."/>
            <person name="Iampietro C."/>
            <person name="Lluch J."/>
            <person name="Castinel A."/>
            <person name="Donnadieu C."/>
            <person name="Desvignes T."/>
            <person name="Floi Bucao C."/>
            <person name="Jouanno E."/>
            <person name="Wen M."/>
            <person name="Mejri S."/>
            <person name="Dirks R."/>
            <person name="Jansen H."/>
            <person name="Henkel C."/>
            <person name="Chen W.J."/>
            <person name="Zahm M."/>
            <person name="Cabau C."/>
            <person name="Klopp C."/>
            <person name="Thompson A.W."/>
            <person name="Robinson-Rechavi M."/>
            <person name="Braasch I."/>
            <person name="Lecointre G."/>
            <person name="Bobe J."/>
            <person name="Postlethwait J.H."/>
            <person name="Berthelot C."/>
            <person name="Roest Crollius H."/>
            <person name="Guiguen Y."/>
        </authorList>
    </citation>
    <scope>NUCLEOTIDE SEQUENCE</scope>
    <source>
        <strain evidence="1">WJC10195</strain>
    </source>
</reference>
<dbReference type="Proteomes" id="UP001152622">
    <property type="component" value="Chromosome 8"/>
</dbReference>
<name>A0A9Q1F7W8_SYNKA</name>
<comment type="caution">
    <text evidence="1">The sequence shown here is derived from an EMBL/GenBank/DDBJ whole genome shotgun (WGS) entry which is preliminary data.</text>
</comment>
<accession>A0A9Q1F7W8</accession>
<proteinExistence type="predicted"/>
<evidence type="ECO:0000313" key="2">
    <source>
        <dbReference type="Proteomes" id="UP001152622"/>
    </source>
</evidence>
<protein>
    <submittedName>
        <fullName evidence="1">Uncharacterized protein</fullName>
    </submittedName>
</protein>
<keyword evidence="2" id="KW-1185">Reference proteome</keyword>
<organism evidence="1 2">
    <name type="scientific">Synaphobranchus kaupii</name>
    <name type="common">Kaup's arrowtooth eel</name>
    <dbReference type="NCBI Taxonomy" id="118154"/>
    <lineage>
        <taxon>Eukaryota</taxon>
        <taxon>Metazoa</taxon>
        <taxon>Chordata</taxon>
        <taxon>Craniata</taxon>
        <taxon>Vertebrata</taxon>
        <taxon>Euteleostomi</taxon>
        <taxon>Actinopterygii</taxon>
        <taxon>Neopterygii</taxon>
        <taxon>Teleostei</taxon>
        <taxon>Anguilliformes</taxon>
        <taxon>Synaphobranchidae</taxon>
        <taxon>Synaphobranchus</taxon>
    </lineage>
</organism>